<name>A0A9P8L487_9PEZI</name>
<feature type="compositionally biased region" description="Polar residues" evidence="4">
    <location>
        <begin position="1200"/>
        <end position="1223"/>
    </location>
</feature>
<comment type="subcellular location">
    <subcellularLocation>
        <location evidence="1">Nucleus</location>
    </subcellularLocation>
</comment>
<proteinExistence type="predicted"/>
<feature type="compositionally biased region" description="Polar residues" evidence="4">
    <location>
        <begin position="850"/>
        <end position="870"/>
    </location>
</feature>
<feature type="region of interest" description="Disordered" evidence="4">
    <location>
        <begin position="64"/>
        <end position="85"/>
    </location>
</feature>
<evidence type="ECO:0000259" key="5">
    <source>
        <dbReference type="Pfam" id="PF16987"/>
    </source>
</evidence>
<dbReference type="GO" id="GO:0016592">
    <property type="term" value="C:mediator complex"/>
    <property type="evidence" value="ECO:0007669"/>
    <property type="project" value="InterPro"/>
</dbReference>
<evidence type="ECO:0000313" key="6">
    <source>
        <dbReference type="EMBL" id="KAH0542906.1"/>
    </source>
</evidence>
<feature type="compositionally biased region" description="Low complexity" evidence="4">
    <location>
        <begin position="1475"/>
        <end position="1489"/>
    </location>
</feature>
<evidence type="ECO:0000313" key="7">
    <source>
        <dbReference type="Proteomes" id="UP000698800"/>
    </source>
</evidence>
<feature type="compositionally biased region" description="Low complexity" evidence="4">
    <location>
        <begin position="65"/>
        <end position="85"/>
    </location>
</feature>
<dbReference type="GO" id="GO:0006357">
    <property type="term" value="P:regulation of transcription by RNA polymerase II"/>
    <property type="evidence" value="ECO:0007669"/>
    <property type="project" value="InterPro"/>
</dbReference>
<feature type="region of interest" description="Disordered" evidence="4">
    <location>
        <begin position="278"/>
        <end position="304"/>
    </location>
</feature>
<feature type="compositionally biased region" description="Low complexity" evidence="4">
    <location>
        <begin position="497"/>
        <end position="507"/>
    </location>
</feature>
<feature type="region of interest" description="Disordered" evidence="4">
    <location>
        <begin position="1306"/>
        <end position="1442"/>
    </location>
</feature>
<feature type="region of interest" description="Disordered" evidence="4">
    <location>
        <begin position="940"/>
        <end position="978"/>
    </location>
</feature>
<organism evidence="6 7">
    <name type="scientific">Glutinoglossum americanum</name>
    <dbReference type="NCBI Taxonomy" id="1670608"/>
    <lineage>
        <taxon>Eukaryota</taxon>
        <taxon>Fungi</taxon>
        <taxon>Dikarya</taxon>
        <taxon>Ascomycota</taxon>
        <taxon>Pezizomycotina</taxon>
        <taxon>Geoglossomycetes</taxon>
        <taxon>Geoglossales</taxon>
        <taxon>Geoglossaceae</taxon>
        <taxon>Glutinoglossum</taxon>
    </lineage>
</organism>
<feature type="region of interest" description="Disordered" evidence="4">
    <location>
        <begin position="827"/>
        <end position="927"/>
    </location>
</feature>
<dbReference type="Pfam" id="PF05397">
    <property type="entry name" value="Med15_fungi"/>
    <property type="match status" value="1"/>
</dbReference>
<keyword evidence="7" id="KW-1185">Reference proteome</keyword>
<feature type="compositionally biased region" description="Pro residues" evidence="4">
    <location>
        <begin position="1153"/>
        <end position="1164"/>
    </location>
</feature>
<feature type="compositionally biased region" description="Polar residues" evidence="4">
    <location>
        <begin position="1094"/>
        <end position="1103"/>
    </location>
</feature>
<feature type="compositionally biased region" description="Low complexity" evidence="4">
    <location>
        <begin position="1104"/>
        <end position="1114"/>
    </location>
</feature>
<keyword evidence="2" id="KW-0539">Nucleus</keyword>
<dbReference type="InterPro" id="IPR008626">
    <property type="entry name" value="Mediator_Med15_fun"/>
</dbReference>
<feature type="compositionally biased region" description="Polar residues" evidence="4">
    <location>
        <begin position="957"/>
        <end position="968"/>
    </location>
</feature>
<feature type="compositionally biased region" description="Pro residues" evidence="4">
    <location>
        <begin position="834"/>
        <end position="845"/>
    </location>
</feature>
<evidence type="ECO:0000256" key="1">
    <source>
        <dbReference type="ARBA" id="ARBA00004123"/>
    </source>
</evidence>
<gene>
    <name evidence="6" type="ORF">FGG08_002766</name>
</gene>
<keyword evidence="3" id="KW-0175">Coiled coil</keyword>
<protein>
    <recommendedName>
        <fullName evidence="5">Mediator complex subunit 15 KIX domain-containing protein</fullName>
    </recommendedName>
</protein>
<feature type="compositionally biased region" description="Polar residues" evidence="4">
    <location>
        <begin position="1364"/>
        <end position="1379"/>
    </location>
</feature>
<feature type="region of interest" description="Disordered" evidence="4">
    <location>
        <begin position="1094"/>
        <end position="1118"/>
    </location>
</feature>
<evidence type="ECO:0000256" key="4">
    <source>
        <dbReference type="SAM" id="MobiDB-lite"/>
    </source>
</evidence>
<dbReference type="OrthoDB" id="3918840at2759"/>
<comment type="caution">
    <text evidence="6">The sequence shown here is derived from an EMBL/GenBank/DDBJ whole genome shotgun (WGS) entry which is preliminary data.</text>
</comment>
<feature type="domain" description="Mediator complex subunit 15 KIX" evidence="5">
    <location>
        <begin position="27"/>
        <end position="75"/>
    </location>
</feature>
<feature type="region of interest" description="Disordered" evidence="4">
    <location>
        <begin position="1470"/>
        <end position="1489"/>
    </location>
</feature>
<feature type="region of interest" description="Disordered" evidence="4">
    <location>
        <begin position="173"/>
        <end position="192"/>
    </location>
</feature>
<dbReference type="Pfam" id="PF16987">
    <property type="entry name" value="KIX_2"/>
    <property type="match status" value="1"/>
</dbReference>
<dbReference type="GO" id="GO:0003712">
    <property type="term" value="F:transcription coregulator activity"/>
    <property type="evidence" value="ECO:0007669"/>
    <property type="project" value="InterPro"/>
</dbReference>
<feature type="compositionally biased region" description="Polar residues" evidence="4">
    <location>
        <begin position="135"/>
        <end position="153"/>
    </location>
</feature>
<feature type="compositionally biased region" description="Polar residues" evidence="4">
    <location>
        <begin position="1387"/>
        <end position="1398"/>
    </location>
</feature>
<evidence type="ECO:0000256" key="3">
    <source>
        <dbReference type="SAM" id="Coils"/>
    </source>
</evidence>
<feature type="compositionally biased region" description="Low complexity" evidence="4">
    <location>
        <begin position="563"/>
        <end position="588"/>
    </location>
</feature>
<feature type="region of interest" description="Disordered" evidence="4">
    <location>
        <begin position="1131"/>
        <end position="1179"/>
    </location>
</feature>
<feature type="compositionally biased region" description="Low complexity" evidence="4">
    <location>
        <begin position="102"/>
        <end position="134"/>
    </location>
</feature>
<feature type="compositionally biased region" description="Low complexity" evidence="4">
    <location>
        <begin position="655"/>
        <end position="667"/>
    </location>
</feature>
<feature type="compositionally biased region" description="Low complexity" evidence="4">
    <location>
        <begin position="899"/>
        <end position="921"/>
    </location>
</feature>
<accession>A0A9P8L487</accession>
<sequence length="1575" mass="172609">MAITSANKRTGSESAEPVRVPCSLVSRNPRDSVSVAINFEQKAFDDATDKNQYETKLKDKLVHMQNARKQQQDQQNAQRSAQNAQALQMGMMAQHGVQGVMPGQGPFQQGFPHQLQQQMQASQLPVQQQQMQMQRNLAHQGQQASDPTPSGSVPGQAPQAQMVPPGIQLQMAQMGQQVSSQRPGVPYSVGAPTPQEVQTMRAKLPAGAQNMSDDQIKSLILRSQVNEQQRNLLARQSHHQQQQQLQQLHLQRQQLQQNQQNQQNLNQQAAQQAAIRAQQQMSMAMENQSSQNLSQQQPLQQIRQLQQHPRNIANITITPHEHIQINQEAQRMASNTPKEDLARIRANLQKMSQQQREALEKQGIDPLHYFFRNSALKNFKLRKAQFAAQQQGQGTPLMQGITGQQRPISQVMMGGQSQQAVEPFRGSMVDFIDQQQAEAVRSQEAGQLVVPASNNSRVSPQQMTGFPGPMGQLQPGQQGQAGVGRAMPMANTIPQQQQMLHTQQVQQERAREAAKAQARSQQVQVQAQASTVQTQLQPKVPQIGQRPPQGAAMPALNQPLRPPGQQQPDQRTPQQRPQHGLPQPGQQQSDLRFSQAPPQQTQQRPGPVGNPQMATPSQRNQMIPSNIPLALRQQLSQMSENEFRQTLAKLSAHNAQQQQAFQGQQPRPQVPPGSISTSQTPQIGTNMSAQSMPLQPPTAMSTFTPTPIPNFNTGPPSAPLRMPGGTPEQQALHKTSAQARVAAALSTLTPERLREMDVTDFPRNILNANNSKLASQIPDQVKSWGQLKEWVSRNPQHMPSGSLDKLRSLQGIHSAQLQTLKSRTVIQAGHGQQPPQPPQSQPPGPRQTAADMNSRGQAVSATGRTGQQMQIRGGVPVATAQQQHKGLKRANSDDVVEVSNPNPQQPQQQSMPHSQQNQPQNRPGSTRITPEQFAALTPQQRAQYEAQVRAAQQQAANNPEHNSQSQDMANRALSKPDQAAKLKEIAKEELKKTVERPVIDMSPEVKQIMVQKLRDLPDMLDRMEKSIPVFFSMTGQESVVKDLIKTRILLLQQFQDNRFHVKDAFSITLDELDAAKDRLKKYFHYVMVILHQSSKQQPRITSNQQQKPQQDFQQPAEDQTHPLNAANLQQHQQAFQAARQHSLQRNSRHQQPPAAPTTAQPPFPIGASSPQGVPQAYGPKSLFNLDALKLPNHKRRKGNQAGNDSAASTPVQPKTTPGSSGSPQVAKLATSPESKKQQSTDNAKSAQEAIPSHKCPNRECAFHVKGFHTAAELAKHKSDMHGPEPPQIKDPLGFCLESMADGLGLNKNCMRKTPNETLNNSSKGTSPPGTLKSGVAPSRTDQTPKMKQEATPAASVATPLGRIPTQTSNTGGKQSSSPASALLKTPQFGNSKIPTPSSVAVGGPGPTSKPAKEESEKPSSEHHPATFEQQPTPQPTPWAESSISPQNLLQCFEGLEKMQGFPAFLNVRSTTPAFTPSSKETTSSRSSDISENDALNINISGGPELAWNPFGIYDGSLGAEFEGMSVEGGLEKGGSDVFEMDWDRTFGENSGLEIPDDGAFGTHNGFDTSLFSLQA</sequence>
<feature type="compositionally biased region" description="Low complexity" evidence="4">
    <location>
        <begin position="940"/>
        <end position="956"/>
    </location>
</feature>
<dbReference type="InterPro" id="IPR036546">
    <property type="entry name" value="MED15_KIX"/>
</dbReference>
<feature type="compositionally biased region" description="Basic and acidic residues" evidence="4">
    <location>
        <begin position="1410"/>
        <end position="1425"/>
    </location>
</feature>
<feature type="compositionally biased region" description="Polar residues" evidence="4">
    <location>
        <begin position="589"/>
        <end position="604"/>
    </location>
</feature>
<feature type="region of interest" description="Disordered" evidence="4">
    <location>
        <begin position="651"/>
        <end position="682"/>
    </location>
</feature>
<dbReference type="EMBL" id="JAGHQL010000044">
    <property type="protein sequence ID" value="KAH0542906.1"/>
    <property type="molecule type" value="Genomic_DNA"/>
</dbReference>
<feature type="region of interest" description="Disordered" evidence="4">
    <location>
        <begin position="1194"/>
        <end position="1252"/>
    </location>
</feature>
<feature type="compositionally biased region" description="Low complexity" evidence="4">
    <location>
        <begin position="515"/>
        <end position="537"/>
    </location>
</feature>
<feature type="region of interest" description="Disordered" evidence="4">
    <location>
        <begin position="102"/>
        <end position="161"/>
    </location>
</feature>
<feature type="region of interest" description="Disordered" evidence="4">
    <location>
        <begin position="497"/>
        <end position="620"/>
    </location>
</feature>
<reference evidence="6" key="1">
    <citation type="submission" date="2021-03" db="EMBL/GenBank/DDBJ databases">
        <title>Comparative genomics and phylogenomic investigation of the class Geoglossomycetes provide insights into ecological specialization and systematics.</title>
        <authorList>
            <person name="Melie T."/>
            <person name="Pirro S."/>
            <person name="Miller A.N."/>
            <person name="Quandt A."/>
        </authorList>
    </citation>
    <scope>NUCLEOTIDE SEQUENCE</scope>
    <source>
        <strain evidence="6">GBOQ0MN5Z8</strain>
    </source>
</reference>
<feature type="compositionally biased region" description="Polar residues" evidence="4">
    <location>
        <begin position="173"/>
        <end position="182"/>
    </location>
</feature>
<feature type="compositionally biased region" description="Low complexity" evidence="4">
    <location>
        <begin position="1131"/>
        <end position="1141"/>
    </location>
</feature>
<feature type="compositionally biased region" description="Low complexity" evidence="4">
    <location>
        <begin position="288"/>
        <end position="304"/>
    </location>
</feature>
<dbReference type="Proteomes" id="UP000698800">
    <property type="component" value="Unassembled WGS sequence"/>
</dbReference>
<feature type="coiled-coil region" evidence="3">
    <location>
        <begin position="238"/>
        <end position="272"/>
    </location>
</feature>
<evidence type="ECO:0000256" key="2">
    <source>
        <dbReference type="ARBA" id="ARBA00023242"/>
    </source>
</evidence>
<feature type="compositionally biased region" description="Polar residues" evidence="4">
    <location>
        <begin position="1315"/>
        <end position="1328"/>
    </location>
</feature>